<gene>
    <name evidence="2" type="ORF">ACHKAR_01285</name>
</gene>
<dbReference type="SUPFAM" id="SSF55781">
    <property type="entry name" value="GAF domain-like"/>
    <property type="match status" value="1"/>
</dbReference>
<dbReference type="SMART" id="SM00065">
    <property type="entry name" value="GAF"/>
    <property type="match status" value="1"/>
</dbReference>
<accession>A0ABW7N397</accession>
<comment type="caution">
    <text evidence="2">The sequence shown here is derived from an EMBL/GenBank/DDBJ whole genome shotgun (WGS) entry which is preliminary data.</text>
</comment>
<sequence>MNKINDLGSRSDRNTVFSRELLAEADDEKLKMIVEEAARDLNTPIALVTLVMEHVQFFKAHYGLPQDLAAMRGTDRDISFCQFVVATGESFEVENALTDDRVPKELVEQYDIRAYMGMPVTINDTVVGSLCVLDTKPRKFTETERNDLRKLSMLVNGRLSALASRRNQSNAMLLEHAAFPALVELRGLLKPIRSGIDVGHATILELSTFLRIAERSLYGRTFSKEEMLKTLSRAKEALDKYQNGLYDITVSVDDAEDSIDALEHVFHSSTTTLLSEIAISGRELARHSTVQSGGVLLPEIEEDIFVSTPRPFGVSLLAMTLSMFASRMVNSGLREKIRITMESGDSNAALVLEARGMPEAELLEIVKELKTHTDEDPTVSVRMEDGRVMLLFSVVKTRQ</sequence>
<evidence type="ECO:0000313" key="3">
    <source>
        <dbReference type="Proteomes" id="UP001610063"/>
    </source>
</evidence>
<dbReference type="Pfam" id="PF01590">
    <property type="entry name" value="GAF"/>
    <property type="match status" value="1"/>
</dbReference>
<dbReference type="InterPro" id="IPR029016">
    <property type="entry name" value="GAF-like_dom_sf"/>
</dbReference>
<dbReference type="Gene3D" id="3.30.450.40">
    <property type="match status" value="1"/>
</dbReference>
<evidence type="ECO:0000313" key="2">
    <source>
        <dbReference type="EMBL" id="MFH6982047.1"/>
    </source>
</evidence>
<dbReference type="EMBL" id="JBIPKE010000008">
    <property type="protein sequence ID" value="MFH6982047.1"/>
    <property type="molecule type" value="Genomic_DNA"/>
</dbReference>
<proteinExistence type="predicted"/>
<reference evidence="2 3" key="1">
    <citation type="journal article" date="2013" name="Int. J. Syst. Evol. Microbiol.">
        <title>Marinoscillum luteum sp. nov., isolated from marine sediment.</title>
        <authorList>
            <person name="Cha I.T."/>
            <person name="Park S.J."/>
            <person name="Kim S.J."/>
            <person name="Kim J.G."/>
            <person name="Jung M.Y."/>
            <person name="Shin K.S."/>
            <person name="Kwon K.K."/>
            <person name="Yang S.H."/>
            <person name="Seo Y.S."/>
            <person name="Rhee S.K."/>
        </authorList>
    </citation>
    <scope>NUCLEOTIDE SEQUENCE [LARGE SCALE GENOMIC DNA]</scope>
    <source>
        <strain evidence="2 3">KCTC 23939</strain>
    </source>
</reference>
<dbReference type="InterPro" id="IPR003018">
    <property type="entry name" value="GAF"/>
</dbReference>
<protein>
    <submittedName>
        <fullName evidence="2">GAF domain-containing protein</fullName>
    </submittedName>
</protein>
<feature type="domain" description="GAF" evidence="1">
    <location>
        <begin position="25"/>
        <end position="169"/>
    </location>
</feature>
<evidence type="ECO:0000259" key="1">
    <source>
        <dbReference type="SMART" id="SM00065"/>
    </source>
</evidence>
<organism evidence="2 3">
    <name type="scientific">Marinoscillum luteum</name>
    <dbReference type="NCBI Taxonomy" id="861051"/>
    <lineage>
        <taxon>Bacteria</taxon>
        <taxon>Pseudomonadati</taxon>
        <taxon>Bacteroidota</taxon>
        <taxon>Cytophagia</taxon>
        <taxon>Cytophagales</taxon>
        <taxon>Reichenbachiellaceae</taxon>
        <taxon>Marinoscillum</taxon>
    </lineage>
</organism>
<dbReference type="PANTHER" id="PTHR43102:SF2">
    <property type="entry name" value="GAF DOMAIN-CONTAINING PROTEIN"/>
    <property type="match status" value="1"/>
</dbReference>
<dbReference type="Proteomes" id="UP001610063">
    <property type="component" value="Unassembled WGS sequence"/>
</dbReference>
<name>A0ABW7N397_9BACT</name>
<dbReference type="RefSeq" id="WP_395415846.1">
    <property type="nucleotide sequence ID" value="NZ_JBIPKE010000008.1"/>
</dbReference>
<dbReference type="PANTHER" id="PTHR43102">
    <property type="entry name" value="SLR1143 PROTEIN"/>
    <property type="match status" value="1"/>
</dbReference>
<keyword evidence="3" id="KW-1185">Reference proteome</keyword>